<reference evidence="2 3" key="1">
    <citation type="journal article" date="2012" name="Science">
        <title>The Paleozoic origin of enzymatic lignin decomposition reconstructed from 31 fungal genomes.</title>
        <authorList>
            <person name="Floudas D."/>
            <person name="Binder M."/>
            <person name="Riley R."/>
            <person name="Barry K."/>
            <person name="Blanchette R.A."/>
            <person name="Henrissat B."/>
            <person name="Martinez A.T."/>
            <person name="Otillar R."/>
            <person name="Spatafora J.W."/>
            <person name="Yadav J.S."/>
            <person name="Aerts A."/>
            <person name="Benoit I."/>
            <person name="Boyd A."/>
            <person name="Carlson A."/>
            <person name="Copeland A."/>
            <person name="Coutinho P.M."/>
            <person name="de Vries R.P."/>
            <person name="Ferreira P."/>
            <person name="Findley K."/>
            <person name="Foster B."/>
            <person name="Gaskell J."/>
            <person name="Glotzer D."/>
            <person name="Gorecki P."/>
            <person name="Heitman J."/>
            <person name="Hesse C."/>
            <person name="Hori C."/>
            <person name="Igarashi K."/>
            <person name="Jurgens J.A."/>
            <person name="Kallen N."/>
            <person name="Kersten P."/>
            <person name="Kohler A."/>
            <person name="Kuees U."/>
            <person name="Kumar T.K.A."/>
            <person name="Kuo A."/>
            <person name="LaButti K."/>
            <person name="Larrondo L.F."/>
            <person name="Lindquist E."/>
            <person name="Ling A."/>
            <person name="Lombard V."/>
            <person name="Lucas S."/>
            <person name="Lundell T."/>
            <person name="Martin R."/>
            <person name="McLaughlin D.J."/>
            <person name="Morgenstern I."/>
            <person name="Morin E."/>
            <person name="Murat C."/>
            <person name="Nagy L.G."/>
            <person name="Nolan M."/>
            <person name="Ohm R.A."/>
            <person name="Patyshakuliyeva A."/>
            <person name="Rokas A."/>
            <person name="Ruiz-Duenas F.J."/>
            <person name="Sabat G."/>
            <person name="Salamov A."/>
            <person name="Samejima M."/>
            <person name="Schmutz J."/>
            <person name="Slot J.C."/>
            <person name="St John F."/>
            <person name="Stenlid J."/>
            <person name="Sun H."/>
            <person name="Sun S."/>
            <person name="Syed K."/>
            <person name="Tsang A."/>
            <person name="Wiebenga A."/>
            <person name="Young D."/>
            <person name="Pisabarro A."/>
            <person name="Eastwood D.C."/>
            <person name="Martin F."/>
            <person name="Cullen D."/>
            <person name="Grigoriev I.V."/>
            <person name="Hibbett D.S."/>
        </authorList>
    </citation>
    <scope>NUCLEOTIDE SEQUENCE</scope>
    <source>
        <strain evidence="3">FP-58527</strain>
    </source>
</reference>
<feature type="compositionally biased region" description="Basic residues" evidence="1">
    <location>
        <begin position="43"/>
        <end position="54"/>
    </location>
</feature>
<feature type="compositionally biased region" description="Basic residues" evidence="1">
    <location>
        <begin position="1"/>
        <end position="11"/>
    </location>
</feature>
<feature type="region of interest" description="Disordered" evidence="1">
    <location>
        <begin position="1"/>
        <end position="62"/>
    </location>
</feature>
<proteinExistence type="predicted"/>
<accession>S8FWM3</accession>
<keyword evidence="3" id="KW-1185">Reference proteome</keyword>
<dbReference type="OrthoDB" id="3238347at2759"/>
<evidence type="ECO:0000313" key="3">
    <source>
        <dbReference type="Proteomes" id="UP000015241"/>
    </source>
</evidence>
<evidence type="ECO:0000256" key="1">
    <source>
        <dbReference type="SAM" id="MobiDB-lite"/>
    </source>
</evidence>
<gene>
    <name evidence="2" type="ORF">FOMPIDRAFT_1118052</name>
</gene>
<feature type="compositionally biased region" description="Low complexity" evidence="1">
    <location>
        <begin position="12"/>
        <end position="37"/>
    </location>
</feature>
<dbReference type="HOGENOM" id="CLU_179512_0_0_1"/>
<dbReference type="EMBL" id="KE504134">
    <property type="protein sequence ID" value="EPT02645.1"/>
    <property type="molecule type" value="Genomic_DNA"/>
</dbReference>
<protein>
    <submittedName>
        <fullName evidence="2">Uncharacterized protein</fullName>
    </submittedName>
</protein>
<dbReference type="InParanoid" id="S8FWM3"/>
<dbReference type="eggNOG" id="ENOG502SW3J">
    <property type="taxonomic scope" value="Eukaryota"/>
</dbReference>
<sequence length="89" mass="9506">MGRSAKYHKKPATSTSTATSARAHTPTSKPAASTPTPQEQKKRVGLKVKAGKRRKDAEGPILGGADYVELMFGGRKRAMAEAAKLPRDD</sequence>
<organism evidence="2 3">
    <name type="scientific">Fomitopsis schrenkii</name>
    <name type="common">Brown rot fungus</name>
    <dbReference type="NCBI Taxonomy" id="2126942"/>
    <lineage>
        <taxon>Eukaryota</taxon>
        <taxon>Fungi</taxon>
        <taxon>Dikarya</taxon>
        <taxon>Basidiomycota</taxon>
        <taxon>Agaricomycotina</taxon>
        <taxon>Agaricomycetes</taxon>
        <taxon>Polyporales</taxon>
        <taxon>Fomitopsis</taxon>
    </lineage>
</organism>
<dbReference type="Proteomes" id="UP000015241">
    <property type="component" value="Unassembled WGS sequence"/>
</dbReference>
<dbReference type="AlphaFoldDB" id="S8FWM3"/>
<name>S8FWM3_FOMSC</name>
<evidence type="ECO:0000313" key="2">
    <source>
        <dbReference type="EMBL" id="EPT02645.1"/>
    </source>
</evidence>